<evidence type="ECO:0000256" key="6">
    <source>
        <dbReference type="ARBA" id="ARBA00022723"/>
    </source>
</evidence>
<dbReference type="PROSITE" id="PS00793">
    <property type="entry name" value="DHPS_2"/>
    <property type="match status" value="1"/>
</dbReference>
<evidence type="ECO:0000259" key="10">
    <source>
        <dbReference type="PROSITE" id="PS50972"/>
    </source>
</evidence>
<evidence type="ECO:0000313" key="12">
    <source>
        <dbReference type="Proteomes" id="UP000247565"/>
    </source>
</evidence>
<dbReference type="OrthoDB" id="9811744at2"/>
<dbReference type="PANTHER" id="PTHR20941">
    <property type="entry name" value="FOLATE SYNTHESIS PROTEINS"/>
    <property type="match status" value="1"/>
</dbReference>
<comment type="caution">
    <text evidence="11">The sequence shown here is derived from an EMBL/GenBank/DDBJ whole genome shotgun (WGS) entry which is preliminary data.</text>
</comment>
<comment type="function">
    <text evidence="9">Catalyzes the condensation of para-aminobenzoate (pABA) with 6-hydroxymethyl-7,8-dihydropterin diphosphate (DHPt-PP) to form 7,8-dihydropteroate (H2Pte), the immediate precursor of folate derivatives.</text>
</comment>
<evidence type="ECO:0000256" key="5">
    <source>
        <dbReference type="ARBA" id="ARBA00022679"/>
    </source>
</evidence>
<dbReference type="InterPro" id="IPR000489">
    <property type="entry name" value="Pterin-binding_dom"/>
</dbReference>
<dbReference type="EC" id="2.5.1.15" evidence="4 9"/>
<evidence type="ECO:0000256" key="8">
    <source>
        <dbReference type="ARBA" id="ARBA00022909"/>
    </source>
</evidence>
<dbReference type="GO" id="GO:0046872">
    <property type="term" value="F:metal ion binding"/>
    <property type="evidence" value="ECO:0007669"/>
    <property type="project" value="UniProtKB-KW"/>
</dbReference>
<sequence>MIINPTGFLFGNSAQFAIKNELALPFAGQEKKVAFSMIEIIENQKLEIGYVKDCFHSPLYSNQMRKITTASPLAGLPEGSLIMGILNVTPDSFSDGGKHYSSSTAIRAAHKMVEDGATVIDIGGESTRPGSQPVSTKEECRRIIPVVKALKGCGAYLSVDTRHAETMKYALDAGADLINDISALDDRESAQVISQAQCPVILMHMRGNPQTMHQYKNYNNVLVDVFAELQRKIQKAVNAGIRRENVILDPGIGFAKNNFQNMELLKKFAAFANLGCRLLLAVSRKRFISEIAGKMNFEKYDAATMIASSPAFYFGNSIIRVHNVPAAVQSMKMWQTLYG</sequence>
<dbReference type="InterPro" id="IPR011005">
    <property type="entry name" value="Dihydropteroate_synth-like_sf"/>
</dbReference>
<keyword evidence="12" id="KW-1185">Reference proteome</keyword>
<keyword evidence="5 9" id="KW-0808">Transferase</keyword>
<evidence type="ECO:0000256" key="2">
    <source>
        <dbReference type="ARBA" id="ARBA00001946"/>
    </source>
</evidence>
<keyword evidence="8 9" id="KW-0289">Folate biosynthesis</keyword>
<evidence type="ECO:0000256" key="3">
    <source>
        <dbReference type="ARBA" id="ARBA00004763"/>
    </source>
</evidence>
<dbReference type="AlphaFoldDB" id="A0A318MZ18"/>
<comment type="similarity">
    <text evidence="9">Belongs to the DHPS family.</text>
</comment>
<dbReference type="Proteomes" id="UP000247565">
    <property type="component" value="Unassembled WGS sequence"/>
</dbReference>
<evidence type="ECO:0000256" key="9">
    <source>
        <dbReference type="RuleBase" id="RU361205"/>
    </source>
</evidence>
<dbReference type="GO" id="GO:0046654">
    <property type="term" value="P:tetrahydrofolate biosynthetic process"/>
    <property type="evidence" value="ECO:0007669"/>
    <property type="project" value="UniProtKB-UniPathway"/>
</dbReference>
<comment type="cofactor">
    <cofactor evidence="2 9">
        <name>Mg(2+)</name>
        <dbReference type="ChEBI" id="CHEBI:18420"/>
    </cofactor>
</comment>
<dbReference type="PANTHER" id="PTHR20941:SF1">
    <property type="entry name" value="FOLIC ACID SYNTHESIS PROTEIN FOL1"/>
    <property type="match status" value="1"/>
</dbReference>
<dbReference type="PROSITE" id="PS50972">
    <property type="entry name" value="PTERIN_BINDING"/>
    <property type="match status" value="1"/>
</dbReference>
<evidence type="ECO:0000256" key="7">
    <source>
        <dbReference type="ARBA" id="ARBA00022842"/>
    </source>
</evidence>
<comment type="catalytic activity">
    <reaction evidence="1">
        <text>(7,8-dihydropterin-6-yl)methyl diphosphate + 4-aminobenzoate = 7,8-dihydropteroate + diphosphate</text>
        <dbReference type="Rhea" id="RHEA:19949"/>
        <dbReference type="ChEBI" id="CHEBI:17836"/>
        <dbReference type="ChEBI" id="CHEBI:17839"/>
        <dbReference type="ChEBI" id="CHEBI:33019"/>
        <dbReference type="ChEBI" id="CHEBI:72950"/>
        <dbReference type="EC" id="2.5.1.15"/>
    </reaction>
</comment>
<dbReference type="InterPro" id="IPR006390">
    <property type="entry name" value="DHP_synth_dom"/>
</dbReference>
<comment type="pathway">
    <text evidence="3 9">Cofactor biosynthesis; tetrahydrofolate biosynthesis; 7,8-dihydrofolate from 2-amino-4-hydroxy-6-hydroxymethyl-7,8-dihydropteridine diphosphate and 4-aminobenzoate: step 1/2.</text>
</comment>
<dbReference type="GO" id="GO:0004156">
    <property type="term" value="F:dihydropteroate synthase activity"/>
    <property type="evidence" value="ECO:0007669"/>
    <property type="project" value="UniProtKB-EC"/>
</dbReference>
<protein>
    <recommendedName>
        <fullName evidence="4 9">Dihydropteroate synthase</fullName>
        <shortName evidence="9">DHPS</shortName>
        <ecNumber evidence="4 9">2.5.1.15</ecNumber>
    </recommendedName>
    <alternativeName>
        <fullName evidence="9">Dihydropteroate pyrophosphorylase</fullName>
    </alternativeName>
</protein>
<name>A0A318MZ18_9PROT</name>
<dbReference type="InterPro" id="IPR045031">
    <property type="entry name" value="DHP_synth-like"/>
</dbReference>
<reference evidence="11 12" key="1">
    <citation type="submission" date="2018-05" db="EMBL/GenBank/DDBJ databases">
        <title>Reference genomes for bee gut microbiota database.</title>
        <authorList>
            <person name="Ellegaard K.M."/>
        </authorList>
    </citation>
    <scope>NUCLEOTIDE SEQUENCE [LARGE SCALE GENOMIC DNA]</scope>
    <source>
        <strain evidence="11 12">ESL0284</strain>
    </source>
</reference>
<keyword evidence="7 9" id="KW-0460">Magnesium</keyword>
<dbReference type="UniPathway" id="UPA00077">
    <property type="reaction ID" value="UER00156"/>
</dbReference>
<dbReference type="CDD" id="cd00739">
    <property type="entry name" value="DHPS"/>
    <property type="match status" value="1"/>
</dbReference>
<evidence type="ECO:0000256" key="1">
    <source>
        <dbReference type="ARBA" id="ARBA00000012"/>
    </source>
</evidence>
<dbReference type="Pfam" id="PF00809">
    <property type="entry name" value="Pterin_bind"/>
    <property type="match status" value="1"/>
</dbReference>
<accession>A0A318MZ18</accession>
<evidence type="ECO:0000256" key="4">
    <source>
        <dbReference type="ARBA" id="ARBA00012458"/>
    </source>
</evidence>
<dbReference type="GO" id="GO:0046656">
    <property type="term" value="P:folic acid biosynthetic process"/>
    <property type="evidence" value="ECO:0007669"/>
    <property type="project" value="UniProtKB-KW"/>
</dbReference>
<dbReference type="RefSeq" id="WP_110438809.1">
    <property type="nucleotide sequence ID" value="NZ_CP046393.1"/>
</dbReference>
<feature type="domain" description="Pterin-binding" evidence="10">
    <location>
        <begin position="80"/>
        <end position="332"/>
    </location>
</feature>
<evidence type="ECO:0000313" key="11">
    <source>
        <dbReference type="EMBL" id="PXZ00667.1"/>
    </source>
</evidence>
<dbReference type="NCBIfam" id="TIGR01496">
    <property type="entry name" value="DHPS"/>
    <property type="match status" value="1"/>
</dbReference>
<dbReference type="SUPFAM" id="SSF51717">
    <property type="entry name" value="Dihydropteroate synthetase-like"/>
    <property type="match status" value="1"/>
</dbReference>
<dbReference type="Gene3D" id="3.20.20.20">
    <property type="entry name" value="Dihydropteroate synthase-like"/>
    <property type="match status" value="1"/>
</dbReference>
<dbReference type="EMBL" id="QGLT01000002">
    <property type="protein sequence ID" value="PXZ00667.1"/>
    <property type="molecule type" value="Genomic_DNA"/>
</dbReference>
<gene>
    <name evidence="11" type="primary">folP</name>
    <name evidence="11" type="ORF">DK869_04490</name>
</gene>
<dbReference type="PROSITE" id="PS00792">
    <property type="entry name" value="DHPS_1"/>
    <property type="match status" value="1"/>
</dbReference>
<organism evidence="11 12">
    <name type="scientific">Commensalibacter melissae</name>
    <dbReference type="NCBI Taxonomy" id="2070537"/>
    <lineage>
        <taxon>Bacteria</taxon>
        <taxon>Pseudomonadati</taxon>
        <taxon>Pseudomonadota</taxon>
        <taxon>Alphaproteobacteria</taxon>
        <taxon>Acetobacterales</taxon>
        <taxon>Acetobacteraceae</taxon>
    </lineage>
</organism>
<keyword evidence="6 9" id="KW-0479">Metal-binding</keyword>
<proteinExistence type="inferred from homology"/>